<evidence type="ECO:0008006" key="3">
    <source>
        <dbReference type="Google" id="ProtNLM"/>
    </source>
</evidence>
<dbReference type="EMBL" id="CP165628">
    <property type="protein sequence ID" value="XDU70499.1"/>
    <property type="molecule type" value="Genomic_DNA"/>
</dbReference>
<accession>A0AB39VKJ6</accession>
<name>A0AB39VKJ6_9GAMM</name>
<feature type="signal peptide" evidence="1">
    <location>
        <begin position="1"/>
        <end position="25"/>
    </location>
</feature>
<evidence type="ECO:0000256" key="1">
    <source>
        <dbReference type="SAM" id="SignalP"/>
    </source>
</evidence>
<dbReference type="RefSeq" id="WP_009637984.1">
    <property type="nucleotide sequence ID" value="NZ_CP165628.1"/>
</dbReference>
<proteinExistence type="predicted"/>
<reference evidence="2" key="1">
    <citation type="submission" date="2024-07" db="EMBL/GenBank/DDBJ databases">
        <authorList>
            <person name="Biller S.J."/>
        </authorList>
    </citation>
    <scope>NUCLEOTIDE SEQUENCE</scope>
    <source>
        <strain evidence="2">WC2420</strain>
    </source>
</reference>
<gene>
    <name evidence="2" type="ORF">AB3G37_12950</name>
</gene>
<dbReference type="AlphaFoldDB" id="A0AB39VKJ6"/>
<keyword evidence="1" id="KW-0732">Signal</keyword>
<evidence type="ECO:0000313" key="2">
    <source>
        <dbReference type="EMBL" id="XDU70499.1"/>
    </source>
</evidence>
<sequence length="82" mass="8375">MHKIKLLGAAFVLMAAAGFSSTANADLLPIPPIPLPIPGLCSILPGLLPVGVPASELTYDQIIKILSQLPAGTSVSQVLSCL</sequence>
<organism evidence="2">
    <name type="scientific">Rouxiella sp. WC2420</name>
    <dbReference type="NCBI Taxonomy" id="3234145"/>
    <lineage>
        <taxon>Bacteria</taxon>
        <taxon>Pseudomonadati</taxon>
        <taxon>Pseudomonadota</taxon>
        <taxon>Gammaproteobacteria</taxon>
        <taxon>Enterobacterales</taxon>
        <taxon>Yersiniaceae</taxon>
        <taxon>Rouxiella</taxon>
    </lineage>
</organism>
<feature type="chain" id="PRO_5044347713" description="Secreted protein" evidence="1">
    <location>
        <begin position="26"/>
        <end position="82"/>
    </location>
</feature>
<protein>
    <recommendedName>
        <fullName evidence="3">Secreted protein</fullName>
    </recommendedName>
</protein>